<reference evidence="2" key="1">
    <citation type="journal article" date="2023" name="Mol. Phylogenet. Evol.">
        <title>Genome-scale phylogeny and comparative genomics of the fungal order Sordariales.</title>
        <authorList>
            <person name="Hensen N."/>
            <person name="Bonometti L."/>
            <person name="Westerberg I."/>
            <person name="Brannstrom I.O."/>
            <person name="Guillou S."/>
            <person name="Cros-Aarteil S."/>
            <person name="Calhoun S."/>
            <person name="Haridas S."/>
            <person name="Kuo A."/>
            <person name="Mondo S."/>
            <person name="Pangilinan J."/>
            <person name="Riley R."/>
            <person name="LaButti K."/>
            <person name="Andreopoulos B."/>
            <person name="Lipzen A."/>
            <person name="Chen C."/>
            <person name="Yan M."/>
            <person name="Daum C."/>
            <person name="Ng V."/>
            <person name="Clum A."/>
            <person name="Steindorff A."/>
            <person name="Ohm R.A."/>
            <person name="Martin F."/>
            <person name="Silar P."/>
            <person name="Natvig D.O."/>
            <person name="Lalanne C."/>
            <person name="Gautier V."/>
            <person name="Ament-Velasquez S.L."/>
            <person name="Kruys A."/>
            <person name="Hutchinson M.I."/>
            <person name="Powell A.J."/>
            <person name="Barry K."/>
            <person name="Miller A.N."/>
            <person name="Grigoriev I.V."/>
            <person name="Debuchy R."/>
            <person name="Gladieux P."/>
            <person name="Hiltunen Thoren M."/>
            <person name="Johannesson H."/>
        </authorList>
    </citation>
    <scope>NUCLEOTIDE SEQUENCE</scope>
    <source>
        <strain evidence="2">CBS 168.71</strain>
    </source>
</reference>
<dbReference type="EMBL" id="JAUEPN010000004">
    <property type="protein sequence ID" value="KAK3296143.1"/>
    <property type="molecule type" value="Genomic_DNA"/>
</dbReference>
<dbReference type="SUPFAM" id="SSF56112">
    <property type="entry name" value="Protein kinase-like (PK-like)"/>
    <property type="match status" value="1"/>
</dbReference>
<accession>A0AAE0HGH2</accession>
<comment type="caution">
    <text evidence="2">The sequence shown here is derived from an EMBL/GenBank/DDBJ whole genome shotgun (WGS) entry which is preliminary data.</text>
</comment>
<dbReference type="AlphaFoldDB" id="A0AAE0HGH2"/>
<protein>
    <recommendedName>
        <fullName evidence="1">Protein kinase domain-containing protein</fullName>
    </recommendedName>
</protein>
<dbReference type="GO" id="GO:0004672">
    <property type="term" value="F:protein kinase activity"/>
    <property type="evidence" value="ECO:0007669"/>
    <property type="project" value="InterPro"/>
</dbReference>
<evidence type="ECO:0000313" key="3">
    <source>
        <dbReference type="Proteomes" id="UP001278766"/>
    </source>
</evidence>
<name>A0AAE0HGH2_9PEZI</name>
<evidence type="ECO:0000313" key="2">
    <source>
        <dbReference type="EMBL" id="KAK3296143.1"/>
    </source>
</evidence>
<gene>
    <name evidence="2" type="ORF">B0H64DRAFT_374272</name>
</gene>
<dbReference type="GO" id="GO:0005524">
    <property type="term" value="F:ATP binding"/>
    <property type="evidence" value="ECO:0007669"/>
    <property type="project" value="InterPro"/>
</dbReference>
<evidence type="ECO:0000259" key="1">
    <source>
        <dbReference type="SMART" id="SM00220"/>
    </source>
</evidence>
<dbReference type="GeneID" id="87839274"/>
<reference evidence="2" key="2">
    <citation type="submission" date="2023-06" db="EMBL/GenBank/DDBJ databases">
        <authorList>
            <consortium name="Lawrence Berkeley National Laboratory"/>
            <person name="Haridas S."/>
            <person name="Hensen N."/>
            <person name="Bonometti L."/>
            <person name="Westerberg I."/>
            <person name="Brannstrom I.O."/>
            <person name="Guillou S."/>
            <person name="Cros-Aarteil S."/>
            <person name="Calhoun S."/>
            <person name="Kuo A."/>
            <person name="Mondo S."/>
            <person name="Pangilinan J."/>
            <person name="Riley R."/>
            <person name="Labutti K."/>
            <person name="Andreopoulos B."/>
            <person name="Lipzen A."/>
            <person name="Chen C."/>
            <person name="Yanf M."/>
            <person name="Daum C."/>
            <person name="Ng V."/>
            <person name="Clum A."/>
            <person name="Steindorff A."/>
            <person name="Ohm R."/>
            <person name="Martin F."/>
            <person name="Silar P."/>
            <person name="Natvig D."/>
            <person name="Lalanne C."/>
            <person name="Gautier V."/>
            <person name="Ament-Velasquez S.L."/>
            <person name="Kruys A."/>
            <person name="Hutchinson M.I."/>
            <person name="Powell A.J."/>
            <person name="Barry K."/>
            <person name="Miller A.N."/>
            <person name="Grigoriev I.V."/>
            <person name="Debuchy R."/>
            <person name="Gladieux P."/>
            <person name="Thoren M.H."/>
            <person name="Johannesson H."/>
        </authorList>
    </citation>
    <scope>NUCLEOTIDE SEQUENCE</scope>
    <source>
        <strain evidence="2">CBS 168.71</strain>
    </source>
</reference>
<dbReference type="Proteomes" id="UP001278766">
    <property type="component" value="Unassembled WGS sequence"/>
</dbReference>
<proteinExistence type="predicted"/>
<sequence>MSYAPSQLLKGKAVKGDGTHGSTIFKADVIPRENSTNINVPKWAAVKTVSPGDKTAIENLKRELQSYRLPGVASQACFRALYDKIDDRTVTLEWLDTTLAGVSYQPNAATYRLMAASLRAALESCVVLDHLDYVNTDFKPANTLCSGIETGKIMAKVLFPSGQRINVQPFAMRAPEVFLGNACTGPSQVWATAAMILCWVKPGILGAWDSIHPLLNEAWSMAKIKRLFPEWNIPTPNQINPRSYSLQAAVESAERMSVERPEMQAISPLEEEAQKLVMPQELRNLLRFMLVPGVEARPSASVVLASKEFLAFERVAGDPKFSG</sequence>
<feature type="domain" description="Protein kinase" evidence="1">
    <location>
        <begin position="9"/>
        <end position="310"/>
    </location>
</feature>
<organism evidence="2 3">
    <name type="scientific">Chaetomium fimeti</name>
    <dbReference type="NCBI Taxonomy" id="1854472"/>
    <lineage>
        <taxon>Eukaryota</taxon>
        <taxon>Fungi</taxon>
        <taxon>Dikarya</taxon>
        <taxon>Ascomycota</taxon>
        <taxon>Pezizomycotina</taxon>
        <taxon>Sordariomycetes</taxon>
        <taxon>Sordariomycetidae</taxon>
        <taxon>Sordariales</taxon>
        <taxon>Chaetomiaceae</taxon>
        <taxon>Chaetomium</taxon>
    </lineage>
</organism>
<keyword evidence="3" id="KW-1185">Reference proteome</keyword>
<dbReference type="SMART" id="SM00220">
    <property type="entry name" value="S_TKc"/>
    <property type="match status" value="1"/>
</dbReference>
<dbReference type="RefSeq" id="XP_062659657.1">
    <property type="nucleotide sequence ID" value="XM_062802326.1"/>
</dbReference>
<dbReference type="Gene3D" id="1.10.510.10">
    <property type="entry name" value="Transferase(Phosphotransferase) domain 1"/>
    <property type="match status" value="1"/>
</dbReference>
<dbReference type="InterPro" id="IPR000719">
    <property type="entry name" value="Prot_kinase_dom"/>
</dbReference>
<dbReference type="InterPro" id="IPR011009">
    <property type="entry name" value="Kinase-like_dom_sf"/>
</dbReference>